<dbReference type="EMBL" id="JXJT01000019">
    <property type="protein sequence ID" value="PCS02018.1"/>
    <property type="molecule type" value="Genomic_DNA"/>
</dbReference>
<dbReference type="AlphaFoldDB" id="A0A1K2H8L7"/>
<reference evidence="2 3" key="2">
    <citation type="submission" date="2016-11" db="EMBL/GenBank/DDBJ databases">
        <authorList>
            <person name="Jaros S."/>
            <person name="Januszkiewicz K."/>
            <person name="Wedrychowicz H."/>
        </authorList>
    </citation>
    <scope>NUCLEOTIDE SEQUENCE [LARGE SCALE GENOMIC DNA]</scope>
    <source>
        <strain evidence="2 3">DSM 22330</strain>
    </source>
</reference>
<proteinExistence type="predicted"/>
<name>A0A1K2H8L7_9LACT</name>
<dbReference type="RefSeq" id="WP_031365316.1">
    <property type="nucleotide sequence ID" value="NZ_FPKS01000003.1"/>
</dbReference>
<evidence type="ECO:0000313" key="4">
    <source>
        <dbReference type="Proteomes" id="UP000218979"/>
    </source>
</evidence>
<sequence>MKNFKKILQKMFANKEEVADPWADLEKDVDYTIKKIVIDNTRTRYSPEMVNALSELLRIKMTIIGQRAWREN</sequence>
<evidence type="ECO:0000313" key="3">
    <source>
        <dbReference type="Proteomes" id="UP000185655"/>
    </source>
</evidence>
<dbReference type="STRING" id="1122154.SAMN02746068_00718"/>
<accession>A0A1K2H8L7</accession>
<organism evidence="2 3">
    <name type="scientific">Pseudolactococcus chungangensis CAU 28 = DSM 22330</name>
    <dbReference type="NCBI Taxonomy" id="1122154"/>
    <lineage>
        <taxon>Bacteria</taxon>
        <taxon>Bacillati</taxon>
        <taxon>Bacillota</taxon>
        <taxon>Bacilli</taxon>
        <taxon>Lactobacillales</taxon>
        <taxon>Streptococcaceae</taxon>
        <taxon>Pseudolactococcus</taxon>
    </lineage>
</organism>
<dbReference type="Proteomes" id="UP000185655">
    <property type="component" value="Unassembled WGS sequence"/>
</dbReference>
<evidence type="ECO:0000313" key="2">
    <source>
        <dbReference type="EMBL" id="SFZ72999.1"/>
    </source>
</evidence>
<dbReference type="EMBL" id="FPKS01000003">
    <property type="protein sequence ID" value="SFZ72999.1"/>
    <property type="molecule type" value="Genomic_DNA"/>
</dbReference>
<dbReference type="Proteomes" id="UP000218979">
    <property type="component" value="Unassembled WGS sequence"/>
</dbReference>
<evidence type="ECO:0000313" key="1">
    <source>
        <dbReference type="EMBL" id="PCS02018.1"/>
    </source>
</evidence>
<reference evidence="1 4" key="1">
    <citation type="submission" date="2014-12" db="EMBL/GenBank/DDBJ databases">
        <title>Draft genome sequences of 10 type strains of Lactococcus.</title>
        <authorList>
            <person name="Sun Z."/>
            <person name="Zhong Z."/>
            <person name="Liu W."/>
            <person name="Zhang W."/>
            <person name="Zhang H."/>
        </authorList>
    </citation>
    <scope>NUCLEOTIDE SEQUENCE [LARGE SCALE GENOMIC DNA]</scope>
    <source>
        <strain evidence="1 4">DSM 22330</strain>
    </source>
</reference>
<gene>
    <name evidence="1" type="ORF">RR45_GL000726</name>
    <name evidence="2" type="ORF">SAMN02746068_00718</name>
</gene>
<protein>
    <submittedName>
        <fullName evidence="2">Uncharacterized protein</fullName>
    </submittedName>
</protein>
<keyword evidence="4" id="KW-1185">Reference proteome</keyword>